<accession>A0A0H3F6V2</accession>
<dbReference type="InterPro" id="IPR006311">
    <property type="entry name" value="TAT_signal"/>
</dbReference>
<dbReference type="Proteomes" id="UP000007257">
    <property type="component" value="Chromosome"/>
</dbReference>
<reference evidence="2" key="1">
    <citation type="submission" date="2011-01" db="EMBL/GenBank/DDBJ databases">
        <title>Complete sequence of chromosome of Rahnella sp. Y9602.</title>
        <authorList>
            <consortium name="US DOE Joint Genome Institute"/>
            <person name="Lucas S."/>
            <person name="Copeland A."/>
            <person name="Lapidus A."/>
            <person name="Cheng J.-F."/>
            <person name="Goodwin L."/>
            <person name="Pitluck S."/>
            <person name="Lu M."/>
            <person name="Detter J.C."/>
            <person name="Han C."/>
            <person name="Tapia R."/>
            <person name="Land M."/>
            <person name="Hauser L."/>
            <person name="Kyrpides N."/>
            <person name="Ivanova N."/>
            <person name="Ovchinnikova G."/>
            <person name="Pagani I."/>
            <person name="Sobecky P.A."/>
            <person name="Martinez R.J."/>
            <person name="Woyke T."/>
        </authorList>
    </citation>
    <scope>NUCLEOTIDE SEQUENCE [LARGE SCALE GENOMIC DNA]</scope>
    <source>
        <strain evidence="2">Y9602</strain>
    </source>
</reference>
<dbReference type="PROSITE" id="PS51318">
    <property type="entry name" value="TAT"/>
    <property type="match status" value="1"/>
</dbReference>
<dbReference type="AlphaFoldDB" id="A0A0H3F6V2"/>
<dbReference type="KEGG" id="rah:Rahaq_1318"/>
<protein>
    <submittedName>
        <fullName evidence="1">Putative dehydrogenase subunit</fullName>
    </submittedName>
</protein>
<evidence type="ECO:0000313" key="1">
    <source>
        <dbReference type="EMBL" id="ADW72941.1"/>
    </source>
</evidence>
<dbReference type="eggNOG" id="ENOG502ZAJI">
    <property type="taxonomic scope" value="Bacteria"/>
</dbReference>
<proteinExistence type="predicted"/>
<evidence type="ECO:0000313" key="2">
    <source>
        <dbReference type="Proteomes" id="UP000007257"/>
    </source>
</evidence>
<name>A0A0H3F6V2_RAHSY</name>
<sequence>MENDPSIIGSNTPENGTGFSRRELLKGLTSAMVATTLLGFPFLSQAEKETATQDPVIFGQFYLVSQAITEHKNISEGSSAQIFNAFYRSQPDFPAQVSKLHALVKPGQAAKDLQEVAKQNGLGELVTRIVTAWYTGTVGHGTDSILIAYKDALMYRPVSDGLIVPTYCGNGPLYFIAAPPAAAMPESMNADRFTNPSETHVVSKA</sequence>
<dbReference type="RefSeq" id="WP_013574645.1">
    <property type="nucleotide sequence ID" value="NC_015061.1"/>
</dbReference>
<dbReference type="HOGENOM" id="CLU_098949_1_1_6"/>
<dbReference type="InterPro" id="IPR024651">
    <property type="entry name" value="FAD-SLDH_ssu"/>
</dbReference>
<dbReference type="OrthoDB" id="6162173at2"/>
<organism evidence="1 2">
    <name type="scientific">Rahnella sp. (strain Y9602)</name>
    <dbReference type="NCBI Taxonomy" id="2703885"/>
    <lineage>
        <taxon>Bacteria</taxon>
        <taxon>Pseudomonadati</taxon>
        <taxon>Pseudomonadota</taxon>
        <taxon>Gammaproteobacteria</taxon>
        <taxon>Enterobacterales</taxon>
        <taxon>Yersiniaceae</taxon>
        <taxon>Rahnella</taxon>
    </lineage>
</organism>
<reference evidence="1 2" key="2">
    <citation type="journal article" date="2012" name="J. Bacteriol.">
        <title>Complete Genome Sequence of Rahnella sp. Strain Y9602, a Gammaproteobacterium Isolate from Metal- and Radionuclide-Contaminated Soil.</title>
        <authorList>
            <person name="Martinez R.J."/>
            <person name="Bruce D."/>
            <person name="Detter C."/>
            <person name="Goodwin L.A."/>
            <person name="Han J."/>
            <person name="Han C.S."/>
            <person name="Held B."/>
            <person name="Land M.L."/>
            <person name="Mikhailova N."/>
            <person name="Nolan M."/>
            <person name="Pennacchio L."/>
            <person name="Pitluck S."/>
            <person name="Tapia R."/>
            <person name="Woyke T."/>
            <person name="Sobecky P.A."/>
        </authorList>
    </citation>
    <scope>NUCLEOTIDE SEQUENCE [LARGE SCALE GENOMIC DNA]</scope>
    <source>
        <strain evidence="1 2">Y9602</strain>
    </source>
</reference>
<dbReference type="EMBL" id="CP002505">
    <property type="protein sequence ID" value="ADW72941.1"/>
    <property type="molecule type" value="Genomic_DNA"/>
</dbReference>
<gene>
    <name evidence="1" type="ordered locus">Rahaq_1318</name>
</gene>
<dbReference type="Pfam" id="PF12318">
    <property type="entry name" value="FAD-SLDH"/>
    <property type="match status" value="1"/>
</dbReference>